<accession>A0AA35WCS3</accession>
<dbReference type="PANTHER" id="PTHR43249">
    <property type="entry name" value="UDP-N-ACETYL-2-AMINO-2-DEOXY-D-GLUCURONATE OXIDASE"/>
    <property type="match status" value="1"/>
</dbReference>
<feature type="domain" description="Gfo/Idh/MocA-like oxidoreductase N-terminal" evidence="1">
    <location>
        <begin position="7"/>
        <end position="125"/>
    </location>
</feature>
<dbReference type="SUPFAM" id="SSF51735">
    <property type="entry name" value="NAD(P)-binding Rossmann-fold domains"/>
    <property type="match status" value="1"/>
</dbReference>
<dbReference type="InterPro" id="IPR052515">
    <property type="entry name" value="Gfo/Idh/MocA_Oxidoreductase"/>
</dbReference>
<reference evidence="2" key="1">
    <citation type="submission" date="2023-03" db="EMBL/GenBank/DDBJ databases">
        <authorList>
            <person name="Steffen K."/>
            <person name="Cardenas P."/>
        </authorList>
    </citation>
    <scope>NUCLEOTIDE SEQUENCE</scope>
</reference>
<gene>
    <name evidence="2" type="ORF">GBAR_LOCUS5838</name>
</gene>
<sequence>MSTPRYKAALIGCGNRSRMHVRSYEHVQDAVMTACCDLIEERRTGHAGEYGLTPYADAAQMIERERPDIVHVVTQPADRAPLMHLVAELGVAAAVVEKPLAARVTDWRSLVELERGCSTRFTVSHQFRWHVDLTRCRAALESGRLGAVKFLETSCGMNISNQGTHALNYMMSLNRDSRVKMVFGAASGMSGSDPTHPAPDTSVGYLLFENGVRGMWNAGTTAPLIGDPDTTYQHVRVAAYAERGRVLYEEFRDWEIVGPDGIERGNVGDTWAANNVLAQAALSRATLDWLEDPAALPGTNLNQSLHEYRTVLALYASTLQRRPVEMASFEPDDDLFEQLTAALS</sequence>
<protein>
    <submittedName>
        <fullName evidence="2">D-apiose dehydrogenase</fullName>
    </submittedName>
</protein>
<dbReference type="GO" id="GO:0000166">
    <property type="term" value="F:nucleotide binding"/>
    <property type="evidence" value="ECO:0007669"/>
    <property type="project" value="InterPro"/>
</dbReference>
<dbReference type="Pfam" id="PF01408">
    <property type="entry name" value="GFO_IDH_MocA"/>
    <property type="match status" value="1"/>
</dbReference>
<evidence type="ECO:0000259" key="1">
    <source>
        <dbReference type="Pfam" id="PF01408"/>
    </source>
</evidence>
<dbReference type="EMBL" id="CASHTH010000860">
    <property type="protein sequence ID" value="CAI8008532.1"/>
    <property type="molecule type" value="Genomic_DNA"/>
</dbReference>
<keyword evidence="3" id="KW-1185">Reference proteome</keyword>
<dbReference type="Proteomes" id="UP001174909">
    <property type="component" value="Unassembled WGS sequence"/>
</dbReference>
<evidence type="ECO:0000313" key="2">
    <source>
        <dbReference type="EMBL" id="CAI8008532.1"/>
    </source>
</evidence>
<name>A0AA35WCS3_GEOBA</name>
<proteinExistence type="predicted"/>
<organism evidence="2 3">
    <name type="scientific">Geodia barretti</name>
    <name type="common">Barrett's horny sponge</name>
    <dbReference type="NCBI Taxonomy" id="519541"/>
    <lineage>
        <taxon>Eukaryota</taxon>
        <taxon>Metazoa</taxon>
        <taxon>Porifera</taxon>
        <taxon>Demospongiae</taxon>
        <taxon>Heteroscleromorpha</taxon>
        <taxon>Tetractinellida</taxon>
        <taxon>Astrophorina</taxon>
        <taxon>Geodiidae</taxon>
        <taxon>Geodia</taxon>
    </lineage>
</organism>
<evidence type="ECO:0000313" key="3">
    <source>
        <dbReference type="Proteomes" id="UP001174909"/>
    </source>
</evidence>
<dbReference type="AlphaFoldDB" id="A0AA35WCS3"/>
<dbReference type="InterPro" id="IPR000683">
    <property type="entry name" value="Gfo/Idh/MocA-like_OxRdtase_N"/>
</dbReference>
<dbReference type="SUPFAM" id="SSF55347">
    <property type="entry name" value="Glyceraldehyde-3-phosphate dehydrogenase-like, C-terminal domain"/>
    <property type="match status" value="1"/>
</dbReference>
<dbReference type="Gene3D" id="3.40.50.720">
    <property type="entry name" value="NAD(P)-binding Rossmann-like Domain"/>
    <property type="match status" value="1"/>
</dbReference>
<dbReference type="PANTHER" id="PTHR43249:SF1">
    <property type="entry name" value="D-GLUCOSIDE 3-DEHYDROGENASE"/>
    <property type="match status" value="1"/>
</dbReference>
<dbReference type="InterPro" id="IPR036291">
    <property type="entry name" value="NAD(P)-bd_dom_sf"/>
</dbReference>
<comment type="caution">
    <text evidence="2">The sequence shown here is derived from an EMBL/GenBank/DDBJ whole genome shotgun (WGS) entry which is preliminary data.</text>
</comment>
<dbReference type="Gene3D" id="3.30.360.10">
    <property type="entry name" value="Dihydrodipicolinate Reductase, domain 2"/>
    <property type="match status" value="1"/>
</dbReference>